<dbReference type="GO" id="GO:0006363">
    <property type="term" value="P:termination of RNA polymerase I transcription"/>
    <property type="evidence" value="ECO:0007669"/>
    <property type="project" value="TreeGrafter"/>
</dbReference>
<protein>
    <recommendedName>
        <fullName evidence="2">Myb-like domain-containing protein</fullName>
    </recommendedName>
</protein>
<feature type="compositionally biased region" description="Basic and acidic residues" evidence="1">
    <location>
        <begin position="30"/>
        <end position="39"/>
    </location>
</feature>
<dbReference type="InterPro" id="IPR053078">
    <property type="entry name" value="TTF1-like"/>
</dbReference>
<dbReference type="SUPFAM" id="SSF46689">
    <property type="entry name" value="Homeodomain-like"/>
    <property type="match status" value="1"/>
</dbReference>
<dbReference type="PANTHER" id="PTHR46760">
    <property type="entry name" value="TRANSCRIPTION TERMINATION FACTOR 1"/>
    <property type="match status" value="1"/>
</dbReference>
<reference evidence="3" key="2">
    <citation type="submission" date="2025-09" db="UniProtKB">
        <authorList>
            <consortium name="Ensembl"/>
        </authorList>
    </citation>
    <scope>IDENTIFICATION</scope>
</reference>
<dbReference type="GO" id="GO:0005730">
    <property type="term" value="C:nucleolus"/>
    <property type="evidence" value="ECO:0007669"/>
    <property type="project" value="TreeGrafter"/>
</dbReference>
<name>A0A8C4QF37_EPTBU</name>
<evidence type="ECO:0000313" key="3">
    <source>
        <dbReference type="Ensembl" id="ENSEBUP00000013763.1"/>
    </source>
</evidence>
<dbReference type="Pfam" id="PF13921">
    <property type="entry name" value="Myb_DNA-bind_6"/>
    <property type="match status" value="1"/>
</dbReference>
<dbReference type="PANTHER" id="PTHR46760:SF1">
    <property type="entry name" value="TRANSCRIPTION TERMINATION FACTOR 1"/>
    <property type="match status" value="1"/>
</dbReference>
<dbReference type="Proteomes" id="UP000694388">
    <property type="component" value="Unplaced"/>
</dbReference>
<dbReference type="Gene3D" id="1.10.10.60">
    <property type="entry name" value="Homeodomain-like"/>
    <property type="match status" value="2"/>
</dbReference>
<dbReference type="PROSITE" id="PS50090">
    <property type="entry name" value="MYB_LIKE"/>
    <property type="match status" value="1"/>
</dbReference>
<evidence type="ECO:0000256" key="1">
    <source>
        <dbReference type="SAM" id="MobiDB-lite"/>
    </source>
</evidence>
<dbReference type="SMART" id="SM00717">
    <property type="entry name" value="SANT"/>
    <property type="match status" value="2"/>
</dbReference>
<reference evidence="3" key="1">
    <citation type="submission" date="2025-08" db="UniProtKB">
        <authorList>
            <consortium name="Ensembl"/>
        </authorList>
    </citation>
    <scope>IDENTIFICATION</scope>
</reference>
<dbReference type="InterPro" id="IPR009057">
    <property type="entry name" value="Homeodomain-like_sf"/>
</dbReference>
<keyword evidence="4" id="KW-1185">Reference proteome</keyword>
<feature type="domain" description="Myb-like" evidence="2">
    <location>
        <begin position="311"/>
        <end position="385"/>
    </location>
</feature>
<dbReference type="GeneTree" id="ENSGT00940000159729"/>
<dbReference type="Ensembl" id="ENSEBUT00000014339.1">
    <property type="protein sequence ID" value="ENSEBUP00000013763.1"/>
    <property type="gene ID" value="ENSEBUG00000008679.1"/>
</dbReference>
<dbReference type="GO" id="GO:0003682">
    <property type="term" value="F:chromatin binding"/>
    <property type="evidence" value="ECO:0007669"/>
    <property type="project" value="TreeGrafter"/>
</dbReference>
<evidence type="ECO:0000259" key="2">
    <source>
        <dbReference type="PROSITE" id="PS50090"/>
    </source>
</evidence>
<proteinExistence type="predicted"/>
<accession>A0A8C4QF37</accession>
<dbReference type="AlphaFoldDB" id="A0A8C4QF37"/>
<evidence type="ECO:0000313" key="4">
    <source>
        <dbReference type="Proteomes" id="UP000694388"/>
    </source>
</evidence>
<feature type="region of interest" description="Disordered" evidence="1">
    <location>
        <begin position="1"/>
        <end position="39"/>
    </location>
</feature>
<dbReference type="InterPro" id="IPR001005">
    <property type="entry name" value="SANT/Myb"/>
</dbReference>
<sequence length="535" mass="61782">MGKSKDNRRGKKSRRHKDRDRSGDDDEREALELNERESQFLHIKDTKMKRNKSGKTKRARARLTCQDIGETAADYFAGAAVPCAAPQGHFSGSASPQGSHDGQVEASTNPDVLRGASTQYCFMDCLAFCDPDRPQEDKMRLLEEMIPHFSNMSRVQVEKALKYDVERLLLMKSKGQKLHFGHFSKAEAKTLQRNVEVFMRNHPEVKDPRDLFIPPQDKAMRRSLRKLKHNSTFHIFLGQDLLRLHDQLLHRATIMYEGIDLKSGSLTASEKKRLLDLQQQYGNNWRQIGEVMQRGSKNLAVLHKNVLFASKKGIWSVEETHQLINAMKAYILQPQEEGGYEEKMHTLPTLPFRELCPPNVPWTNIAFIVQTRNNDQCRHKWVEIVSWLLGRIAPAEQRWHFPASSIRLITVLHNQGVDDEAHVKWEAVSHEMCDIPVRFLQRQFFKLKELHVPLWRHKSFGELADYLNNHVLPRLQKRQEKLNLKNRNPAHVSPNQVDIPVQTLWCLLNKLFSILEASVKEPEAEEEAVTSLSAK</sequence>
<feature type="compositionally biased region" description="Basic residues" evidence="1">
    <location>
        <begin position="8"/>
        <end position="18"/>
    </location>
</feature>
<organism evidence="3 4">
    <name type="scientific">Eptatretus burgeri</name>
    <name type="common">Inshore hagfish</name>
    <dbReference type="NCBI Taxonomy" id="7764"/>
    <lineage>
        <taxon>Eukaryota</taxon>
        <taxon>Metazoa</taxon>
        <taxon>Chordata</taxon>
        <taxon>Craniata</taxon>
        <taxon>Vertebrata</taxon>
        <taxon>Cyclostomata</taxon>
        <taxon>Myxini</taxon>
        <taxon>Myxiniformes</taxon>
        <taxon>Myxinidae</taxon>
        <taxon>Eptatretinae</taxon>
        <taxon>Eptatretus</taxon>
    </lineage>
</organism>